<dbReference type="InterPro" id="IPR018705">
    <property type="entry name" value="DUF2134_membrane"/>
</dbReference>
<reference evidence="3 4" key="1">
    <citation type="submission" date="2024-05" db="EMBL/GenBank/DDBJ databases">
        <title>Burkholderia sp. Nov. a novel bacteria isolated from rhizosphere soil of Camellia sinensis.</title>
        <authorList>
            <person name="Dong Y."/>
        </authorList>
    </citation>
    <scope>NUCLEOTIDE SEQUENCE [LARGE SCALE GENOMIC DNA]</scope>
    <source>
        <strain evidence="3 4">GS2Y</strain>
    </source>
</reference>
<feature type="transmembrane region" description="Helical" evidence="1">
    <location>
        <begin position="26"/>
        <end position="51"/>
    </location>
</feature>
<evidence type="ECO:0000259" key="2">
    <source>
        <dbReference type="Pfam" id="PF09977"/>
    </source>
</evidence>
<dbReference type="RefSeq" id="WP_343491473.1">
    <property type="nucleotide sequence ID" value="NZ_JBCPYA010000002.1"/>
</dbReference>
<sequence length="624" mass="62690">MSTARHASNRVTGHGRASPRRQRGSVVVMAAVWILLSMVILGSIDIGNVFFTRRDMQRVADLAALAAVQKLDDTCANVTSVATSNASTNGFTLGGSGNATLTADCGYWAPSATGTASTFYSSKTTVPLATQLNAVRVTVSKTLPYFFFGPTRTVTATSTAKATNIDTFSIGATLAAVGGVGCSGVPSGNPGLVNALLSALLQGQGGTPLNLNLVSYQGLACANVKLGDIAVALQSLSVGNGTIGGLVNAKASVGTLLNAMVAAVGKTSTLSTTLQTSATGALTNLLGLNLLSNTAINVASLTGQGATSLLTLGLANAQAAADATVNVLDLVMAMAQISQAGKPGVVIGANVPLTLPNGNSVSIVQLQAQVISPPTIAVGEGGKDANGAWRTVATNAQIGLYLVVNLGVNPLPVVVSANVYLPLYIQLGAGSATLLSTNCLTSPNSATISAQPSVANLCIGQPPLTAGNLLNLPANYSCTSPAKVLDVLVLLGAVEVSATVSNVSVNLAGNAATNTFYGRGGSDPSYYWTTNTNALGSAVNNALAGLKNAQITPTVSVLFGLVSVTITPDFLSSLLSVLTTVLSPLLTALDGIIDPLLDLLGVQLGAATVHQMSLTCGIAQTVSN</sequence>
<keyword evidence="1" id="KW-1133">Transmembrane helix</keyword>
<evidence type="ECO:0000313" key="4">
    <source>
        <dbReference type="Proteomes" id="UP001466933"/>
    </source>
</evidence>
<dbReference type="Proteomes" id="UP001466933">
    <property type="component" value="Unassembled WGS sequence"/>
</dbReference>
<proteinExistence type="predicted"/>
<feature type="domain" description="DUF2134" evidence="2">
    <location>
        <begin position="66"/>
        <end position="160"/>
    </location>
</feature>
<name>A0ABU9WCT1_9BURK</name>
<protein>
    <submittedName>
        <fullName evidence="3">TadG family pilus assembly protein</fullName>
    </submittedName>
</protein>
<keyword evidence="4" id="KW-1185">Reference proteome</keyword>
<comment type="caution">
    <text evidence="3">The sequence shown here is derived from an EMBL/GenBank/DDBJ whole genome shotgun (WGS) entry which is preliminary data.</text>
</comment>
<keyword evidence="1" id="KW-0472">Membrane</keyword>
<dbReference type="Pfam" id="PF09977">
    <property type="entry name" value="Tad_C"/>
    <property type="match status" value="1"/>
</dbReference>
<dbReference type="EMBL" id="JBCPYA010000002">
    <property type="protein sequence ID" value="MEN2469850.1"/>
    <property type="molecule type" value="Genomic_DNA"/>
</dbReference>
<gene>
    <name evidence="3" type="ORF">VOI36_08085</name>
</gene>
<keyword evidence="1" id="KW-0812">Transmembrane</keyword>
<organism evidence="3 4">
    <name type="scientific">Burkholderia theae</name>
    <dbReference type="NCBI Taxonomy" id="3143496"/>
    <lineage>
        <taxon>Bacteria</taxon>
        <taxon>Pseudomonadati</taxon>
        <taxon>Pseudomonadota</taxon>
        <taxon>Betaproteobacteria</taxon>
        <taxon>Burkholderiales</taxon>
        <taxon>Burkholderiaceae</taxon>
        <taxon>Burkholderia</taxon>
    </lineage>
</organism>
<accession>A0ABU9WCT1</accession>
<evidence type="ECO:0000313" key="3">
    <source>
        <dbReference type="EMBL" id="MEN2469850.1"/>
    </source>
</evidence>
<evidence type="ECO:0000256" key="1">
    <source>
        <dbReference type="SAM" id="Phobius"/>
    </source>
</evidence>